<dbReference type="EMBL" id="BLXT01003539">
    <property type="protein sequence ID" value="GFO01749.1"/>
    <property type="molecule type" value="Genomic_DNA"/>
</dbReference>
<evidence type="ECO:0000313" key="1">
    <source>
        <dbReference type="EMBL" id="GFO01749.1"/>
    </source>
</evidence>
<name>A0AAV4A586_9GAST</name>
<proteinExistence type="predicted"/>
<organism evidence="1 2">
    <name type="scientific">Plakobranchus ocellatus</name>
    <dbReference type="NCBI Taxonomy" id="259542"/>
    <lineage>
        <taxon>Eukaryota</taxon>
        <taxon>Metazoa</taxon>
        <taxon>Spiralia</taxon>
        <taxon>Lophotrochozoa</taxon>
        <taxon>Mollusca</taxon>
        <taxon>Gastropoda</taxon>
        <taxon>Heterobranchia</taxon>
        <taxon>Euthyneura</taxon>
        <taxon>Panpulmonata</taxon>
        <taxon>Sacoglossa</taxon>
        <taxon>Placobranchoidea</taxon>
        <taxon>Plakobranchidae</taxon>
        <taxon>Plakobranchus</taxon>
    </lineage>
</organism>
<keyword evidence="2" id="KW-1185">Reference proteome</keyword>
<gene>
    <name evidence="1" type="ORF">PoB_002825400</name>
</gene>
<dbReference type="AlphaFoldDB" id="A0AAV4A586"/>
<sequence length="88" mass="10154">MRTAKNNSALGIRLRPDMLFDVIKDWYILKALGIACEKVQIVYDCSFYRLLNVTNESEAAGKMVSIQRRVKRLGRTLKTFNDLDLAWS</sequence>
<accession>A0AAV4A586</accession>
<comment type="caution">
    <text evidence="1">The sequence shown here is derived from an EMBL/GenBank/DDBJ whole genome shotgun (WGS) entry which is preliminary data.</text>
</comment>
<dbReference type="Proteomes" id="UP000735302">
    <property type="component" value="Unassembled WGS sequence"/>
</dbReference>
<reference evidence="1 2" key="1">
    <citation type="journal article" date="2021" name="Elife">
        <title>Chloroplast acquisition without the gene transfer in kleptoplastic sea slugs, Plakobranchus ocellatus.</title>
        <authorList>
            <person name="Maeda T."/>
            <person name="Takahashi S."/>
            <person name="Yoshida T."/>
            <person name="Shimamura S."/>
            <person name="Takaki Y."/>
            <person name="Nagai Y."/>
            <person name="Toyoda A."/>
            <person name="Suzuki Y."/>
            <person name="Arimoto A."/>
            <person name="Ishii H."/>
            <person name="Satoh N."/>
            <person name="Nishiyama T."/>
            <person name="Hasebe M."/>
            <person name="Maruyama T."/>
            <person name="Minagawa J."/>
            <person name="Obokata J."/>
            <person name="Shigenobu S."/>
        </authorList>
    </citation>
    <scope>NUCLEOTIDE SEQUENCE [LARGE SCALE GENOMIC DNA]</scope>
</reference>
<protein>
    <submittedName>
        <fullName evidence="1">Uncharacterized protein</fullName>
    </submittedName>
</protein>
<evidence type="ECO:0000313" key="2">
    <source>
        <dbReference type="Proteomes" id="UP000735302"/>
    </source>
</evidence>